<proteinExistence type="predicted"/>
<evidence type="ECO:0000313" key="2">
    <source>
        <dbReference type="EMBL" id="QJI03495.1"/>
    </source>
</evidence>
<dbReference type="AlphaFoldDB" id="A0A6H2A6N0"/>
<name>A0A6H2A6N0_9ZZZZ</name>
<sequence length="63" mass="7170">MSKSIKVSDQVLVTIQKYQGPRESYSSVIERALSVFVTITEVKETLGPSHYLMQRPKEVEVTK</sequence>
<accession>A0A6H2A6N0</accession>
<protein>
    <submittedName>
        <fullName evidence="1">Uncharacterized protein</fullName>
    </submittedName>
</protein>
<reference evidence="1" key="1">
    <citation type="submission" date="2020-03" db="EMBL/GenBank/DDBJ databases">
        <title>The deep terrestrial virosphere.</title>
        <authorList>
            <person name="Holmfeldt K."/>
            <person name="Nilsson E."/>
            <person name="Simone D."/>
            <person name="Lopez-Fernandez M."/>
            <person name="Wu X."/>
            <person name="de Brujin I."/>
            <person name="Lundin D."/>
            <person name="Andersson A."/>
            <person name="Bertilsson S."/>
            <person name="Dopson M."/>
        </authorList>
    </citation>
    <scope>NUCLEOTIDE SEQUENCE</scope>
    <source>
        <strain evidence="1">TM448A06729</strain>
        <strain evidence="2">TM448B04590</strain>
    </source>
</reference>
<evidence type="ECO:0000313" key="1">
    <source>
        <dbReference type="EMBL" id="QJA55090.1"/>
    </source>
</evidence>
<dbReference type="EMBL" id="MT145093">
    <property type="protein sequence ID" value="QJI03495.1"/>
    <property type="molecule type" value="Genomic_DNA"/>
</dbReference>
<dbReference type="EMBL" id="MT144566">
    <property type="protein sequence ID" value="QJA55090.1"/>
    <property type="molecule type" value="Genomic_DNA"/>
</dbReference>
<organism evidence="1">
    <name type="scientific">viral metagenome</name>
    <dbReference type="NCBI Taxonomy" id="1070528"/>
    <lineage>
        <taxon>unclassified sequences</taxon>
        <taxon>metagenomes</taxon>
        <taxon>organismal metagenomes</taxon>
    </lineage>
</organism>
<gene>
    <name evidence="1" type="ORF">TM448A06729_0007</name>
    <name evidence="2" type="ORF">TM448B04590_0004</name>
</gene>